<evidence type="ECO:0000313" key="3">
    <source>
        <dbReference type="Proteomes" id="UP000192591"/>
    </source>
</evidence>
<organism evidence="2 3">
    <name type="scientific">Saccharomonospora piscinae</name>
    <dbReference type="NCBI Taxonomy" id="687388"/>
    <lineage>
        <taxon>Bacteria</taxon>
        <taxon>Bacillati</taxon>
        <taxon>Actinomycetota</taxon>
        <taxon>Actinomycetes</taxon>
        <taxon>Pseudonocardiales</taxon>
        <taxon>Pseudonocardiaceae</taxon>
        <taxon>Saccharomonospora</taxon>
    </lineage>
</organism>
<comment type="caution">
    <text evidence="2">The sequence shown here is derived from an EMBL/GenBank/DDBJ whole genome shotgun (WGS) entry which is preliminary data.</text>
</comment>
<reference evidence="2 3" key="1">
    <citation type="submission" date="2017-02" db="EMBL/GenBank/DDBJ databases">
        <title>Draft genome of Saccharomonospora sp. 154.</title>
        <authorList>
            <person name="Alonso-Carmona G.S."/>
            <person name="De La Haba R."/>
            <person name="Vera-Gargallo B."/>
            <person name="Sandoval-Trujillo A.H."/>
            <person name="Ramirez-Duran N."/>
            <person name="Ventosa A."/>
        </authorList>
    </citation>
    <scope>NUCLEOTIDE SEQUENCE [LARGE SCALE GENOMIC DNA]</scope>
    <source>
        <strain evidence="2 3">LRS4.154</strain>
    </source>
</reference>
<dbReference type="AlphaFoldDB" id="A0A1V9A718"/>
<feature type="compositionally biased region" description="Low complexity" evidence="1">
    <location>
        <begin position="52"/>
        <end position="64"/>
    </location>
</feature>
<dbReference type="PANTHER" id="PTHR36221">
    <property type="entry name" value="DUF742 DOMAIN-CONTAINING PROTEIN"/>
    <property type="match status" value="1"/>
</dbReference>
<protein>
    <recommendedName>
        <fullName evidence="4">DUF742 domain-containing protein</fullName>
    </recommendedName>
</protein>
<accession>A0A1V9A718</accession>
<evidence type="ECO:0008006" key="4">
    <source>
        <dbReference type="Google" id="ProtNLM"/>
    </source>
</evidence>
<proteinExistence type="predicted"/>
<dbReference type="Proteomes" id="UP000192591">
    <property type="component" value="Unassembled WGS sequence"/>
</dbReference>
<sequence length="199" mass="21347">MADEPDEWAALNAPSDREGVDLPSRFDLSSVSGVTQLAKRVRQQSPPPAHPGPVGRAPAGHGAPRPGPGAQPAPAPPRTAPAPPHFTHRSLVRPYARTGGRTRPAKELALEALVVTTDSGRRYEGVASPEQRFICDLCVDVHSVAEIAAFARLPLGVVKVLVDDLSETRAVDIRRPGFVLADRDSHDFMERILDGLRAL</sequence>
<gene>
    <name evidence="2" type="ORF">B1813_11255</name>
</gene>
<feature type="region of interest" description="Disordered" evidence="1">
    <location>
        <begin position="1"/>
        <end position="88"/>
    </location>
</feature>
<dbReference type="RefSeq" id="WP_081191743.1">
    <property type="nucleotide sequence ID" value="NZ_MWIH01000005.1"/>
</dbReference>
<dbReference type="EMBL" id="MWIH01000005">
    <property type="protein sequence ID" value="OQO92724.1"/>
    <property type="molecule type" value="Genomic_DNA"/>
</dbReference>
<dbReference type="InterPro" id="IPR007995">
    <property type="entry name" value="DUF742"/>
</dbReference>
<dbReference type="STRING" id="1962155.B1813_11255"/>
<feature type="compositionally biased region" description="Pro residues" evidence="1">
    <location>
        <begin position="65"/>
        <end position="84"/>
    </location>
</feature>
<evidence type="ECO:0000256" key="1">
    <source>
        <dbReference type="SAM" id="MobiDB-lite"/>
    </source>
</evidence>
<dbReference type="Pfam" id="PF05331">
    <property type="entry name" value="DUF742"/>
    <property type="match status" value="1"/>
</dbReference>
<dbReference type="PANTHER" id="PTHR36221:SF1">
    <property type="entry name" value="DUF742 DOMAIN-CONTAINING PROTEIN"/>
    <property type="match status" value="1"/>
</dbReference>
<keyword evidence="3" id="KW-1185">Reference proteome</keyword>
<evidence type="ECO:0000313" key="2">
    <source>
        <dbReference type="EMBL" id="OQO92724.1"/>
    </source>
</evidence>
<name>A0A1V9A718_SACPI</name>